<gene>
    <name evidence="2" type="ORF">WN55_10173</name>
</gene>
<evidence type="ECO:0000256" key="1">
    <source>
        <dbReference type="SAM" id="MobiDB-lite"/>
    </source>
</evidence>
<proteinExistence type="predicted"/>
<organism evidence="2 3">
    <name type="scientific">Dufourea novaeangliae</name>
    <name type="common">Sweat bee</name>
    <dbReference type="NCBI Taxonomy" id="178035"/>
    <lineage>
        <taxon>Eukaryota</taxon>
        <taxon>Metazoa</taxon>
        <taxon>Ecdysozoa</taxon>
        <taxon>Arthropoda</taxon>
        <taxon>Hexapoda</taxon>
        <taxon>Insecta</taxon>
        <taxon>Pterygota</taxon>
        <taxon>Neoptera</taxon>
        <taxon>Endopterygota</taxon>
        <taxon>Hymenoptera</taxon>
        <taxon>Apocrita</taxon>
        <taxon>Aculeata</taxon>
        <taxon>Apoidea</taxon>
        <taxon>Anthophila</taxon>
        <taxon>Halictidae</taxon>
        <taxon>Rophitinae</taxon>
        <taxon>Dufourea</taxon>
    </lineage>
</organism>
<reference evidence="2 3" key="1">
    <citation type="submission" date="2015-07" db="EMBL/GenBank/DDBJ databases">
        <title>The genome of Dufourea novaeangliae.</title>
        <authorList>
            <person name="Pan H."/>
            <person name="Kapheim K."/>
        </authorList>
    </citation>
    <scope>NUCLEOTIDE SEQUENCE [LARGE SCALE GENOMIC DNA]</scope>
    <source>
        <strain evidence="2">0120121106</strain>
        <tissue evidence="2">Whole body</tissue>
    </source>
</reference>
<protein>
    <submittedName>
        <fullName evidence="2">Uncharacterized protein</fullName>
    </submittedName>
</protein>
<dbReference type="Proteomes" id="UP000076502">
    <property type="component" value="Unassembled WGS sequence"/>
</dbReference>
<feature type="compositionally biased region" description="Basic and acidic residues" evidence="1">
    <location>
        <begin position="290"/>
        <end position="309"/>
    </location>
</feature>
<evidence type="ECO:0000313" key="3">
    <source>
        <dbReference type="Proteomes" id="UP000076502"/>
    </source>
</evidence>
<sequence>MKAIKKLFNKFTWLVNLSTNGIEESIRENSEEWKLNAEEQQKRLTVDISMKYKITSQGISSLKGRTKQANFVEDLIKSKSVGFQVWRGGKKVRKSLWNRDTQEDCKSQGVRYRPKDLGEILVTFDRFLGARGAEKKFSEDRNYPAGEASEALASPAIAGTLNVRAESRMLANSQSACARGRLQKVSHPLVVYLQKRHNQLQTIEVNQEDDRLLGNNAGRKTEVHQTANARFSFEPVLVGERMGHRKLRDPLNVITCSAVPVKRPDFRAENCVEISPSLPPGRIPASKLKSYADSRNRKPGNLDENRGKDPVAVSSRDNDCKSR</sequence>
<keyword evidence="3" id="KW-1185">Reference proteome</keyword>
<accession>A0A154P4M1</accession>
<name>A0A154P4M1_DUFNO</name>
<dbReference type="EMBL" id="KQ434809">
    <property type="protein sequence ID" value="KZC06264.1"/>
    <property type="molecule type" value="Genomic_DNA"/>
</dbReference>
<feature type="region of interest" description="Disordered" evidence="1">
    <location>
        <begin position="277"/>
        <end position="323"/>
    </location>
</feature>
<evidence type="ECO:0000313" key="2">
    <source>
        <dbReference type="EMBL" id="KZC06264.1"/>
    </source>
</evidence>
<dbReference type="AlphaFoldDB" id="A0A154P4M1"/>